<evidence type="ECO:0000256" key="4">
    <source>
        <dbReference type="ARBA" id="ARBA00035256"/>
    </source>
</evidence>
<proteinExistence type="inferred from homology"/>
<evidence type="ECO:0000256" key="7">
    <source>
        <dbReference type="SAM" id="MobiDB-lite"/>
    </source>
</evidence>
<feature type="region of interest" description="Disordered" evidence="7">
    <location>
        <begin position="315"/>
        <end position="343"/>
    </location>
</feature>
<dbReference type="InterPro" id="IPR001865">
    <property type="entry name" value="Ribosomal_uS2"/>
</dbReference>
<evidence type="ECO:0000313" key="9">
    <source>
        <dbReference type="Proteomes" id="UP000176504"/>
    </source>
</evidence>
<dbReference type="PRINTS" id="PR00395">
    <property type="entry name" value="RIBOSOMALS2"/>
</dbReference>
<dbReference type="GO" id="GO:0006412">
    <property type="term" value="P:translation"/>
    <property type="evidence" value="ECO:0007669"/>
    <property type="project" value="UniProtKB-UniRule"/>
</dbReference>
<dbReference type="InterPro" id="IPR005706">
    <property type="entry name" value="Ribosomal_uS2_bac/mit/plastid"/>
</dbReference>
<evidence type="ECO:0000256" key="1">
    <source>
        <dbReference type="ARBA" id="ARBA00006242"/>
    </source>
</evidence>
<evidence type="ECO:0000256" key="3">
    <source>
        <dbReference type="ARBA" id="ARBA00023274"/>
    </source>
</evidence>
<comment type="similarity">
    <text evidence="1 5 6">Belongs to the universal ribosomal protein uS2 family.</text>
</comment>
<gene>
    <name evidence="5" type="primary">rpsB</name>
    <name evidence="8" type="ORF">A3A78_00920</name>
</gene>
<dbReference type="PROSITE" id="PS00962">
    <property type="entry name" value="RIBOSOMAL_S2_1"/>
    <property type="match status" value="1"/>
</dbReference>
<dbReference type="Pfam" id="PF00318">
    <property type="entry name" value="Ribosomal_S2"/>
    <property type="match status" value="1"/>
</dbReference>
<reference evidence="8 9" key="1">
    <citation type="journal article" date="2016" name="Nat. Commun.">
        <title>Thousands of microbial genomes shed light on interconnected biogeochemical processes in an aquifer system.</title>
        <authorList>
            <person name="Anantharaman K."/>
            <person name="Brown C.T."/>
            <person name="Hug L.A."/>
            <person name="Sharon I."/>
            <person name="Castelle C.J."/>
            <person name="Probst A.J."/>
            <person name="Thomas B.C."/>
            <person name="Singh A."/>
            <person name="Wilkins M.J."/>
            <person name="Karaoz U."/>
            <person name="Brodie E.L."/>
            <person name="Williams K.H."/>
            <person name="Hubbard S.S."/>
            <person name="Banfield J.F."/>
        </authorList>
    </citation>
    <scope>NUCLEOTIDE SEQUENCE [LARGE SCALE GENOMIC DNA]</scope>
</reference>
<keyword evidence="3 5" id="KW-0687">Ribonucleoprotein</keyword>
<accession>A0A1F4VFN0</accession>
<evidence type="ECO:0000313" key="8">
    <source>
        <dbReference type="EMBL" id="OGC55503.1"/>
    </source>
</evidence>
<evidence type="ECO:0000256" key="2">
    <source>
        <dbReference type="ARBA" id="ARBA00022980"/>
    </source>
</evidence>
<dbReference type="CDD" id="cd01425">
    <property type="entry name" value="RPS2"/>
    <property type="match status" value="1"/>
</dbReference>
<keyword evidence="2 5" id="KW-0689">Ribosomal protein</keyword>
<dbReference type="PROSITE" id="PS00963">
    <property type="entry name" value="RIBOSOMAL_S2_2"/>
    <property type="match status" value="1"/>
</dbReference>
<dbReference type="Proteomes" id="UP000176504">
    <property type="component" value="Unassembled WGS sequence"/>
</dbReference>
<dbReference type="GO" id="GO:0003735">
    <property type="term" value="F:structural constituent of ribosome"/>
    <property type="evidence" value="ECO:0007669"/>
    <property type="project" value="InterPro"/>
</dbReference>
<dbReference type="AlphaFoldDB" id="A0A1F4VFN0"/>
<dbReference type="Gene3D" id="3.40.50.10490">
    <property type="entry name" value="Glucose-6-phosphate isomerase like protein, domain 1"/>
    <property type="match status" value="1"/>
</dbReference>
<dbReference type="InterPro" id="IPR023591">
    <property type="entry name" value="Ribosomal_uS2_flav_dom_sf"/>
</dbReference>
<dbReference type="GO" id="GO:0022627">
    <property type="term" value="C:cytosolic small ribosomal subunit"/>
    <property type="evidence" value="ECO:0007669"/>
    <property type="project" value="TreeGrafter"/>
</dbReference>
<dbReference type="PANTHER" id="PTHR12534">
    <property type="entry name" value="30S RIBOSOMAL PROTEIN S2 PROKARYOTIC AND ORGANELLAR"/>
    <property type="match status" value="1"/>
</dbReference>
<dbReference type="Gene3D" id="1.10.287.610">
    <property type="entry name" value="Helix hairpin bin"/>
    <property type="match status" value="1"/>
</dbReference>
<evidence type="ECO:0000256" key="6">
    <source>
        <dbReference type="RuleBase" id="RU003631"/>
    </source>
</evidence>
<sequence>MKVSLPIRLCGGQKGSLKREAPNQLFLVALPFRKFFMFEKYKIPTVEELLEAGVHFGHQARRWHPKMEDYIFDKKSGIHIIDLYKTHELLKNACEFLYKIASLGGQIIFVGTKKQAKEIVTLEAKRCGAFFMTERWIGGTITNYQTIKKSVDKLKDFIRRRDANELSHYTKKERLLIDREIERMTKSIGGILSLNGKPNALFIVDSRKEKTAVREARRMNIPVSALIDTNSDPTFISYPVPGNDDAIRSIALIVKTISDAIEAGYKEFAKKGEELKSKKEAEEEIVVKEPEVLPVVPEVLEAVKEVIETVGTPLSEVKSDVKPQVPEPEKKKRGRPRKTEQVK</sequence>
<comment type="caution">
    <text evidence="8">The sequence shown here is derived from an EMBL/GenBank/DDBJ whole genome shotgun (WGS) entry which is preliminary data.</text>
</comment>
<name>A0A1F4VFN0_UNCKA</name>
<organism evidence="8 9">
    <name type="scientific">candidate division WWE3 bacterium RIFCSPLOWO2_01_FULL_41_18</name>
    <dbReference type="NCBI Taxonomy" id="1802625"/>
    <lineage>
        <taxon>Bacteria</taxon>
        <taxon>Katanobacteria</taxon>
    </lineage>
</organism>
<dbReference type="HAMAP" id="MF_00291_B">
    <property type="entry name" value="Ribosomal_uS2_B"/>
    <property type="match status" value="1"/>
</dbReference>
<dbReference type="EMBL" id="MEVI01000002">
    <property type="protein sequence ID" value="OGC55503.1"/>
    <property type="molecule type" value="Genomic_DNA"/>
</dbReference>
<dbReference type="NCBIfam" id="TIGR01011">
    <property type="entry name" value="rpsB_bact"/>
    <property type="match status" value="1"/>
</dbReference>
<evidence type="ECO:0000256" key="5">
    <source>
        <dbReference type="HAMAP-Rule" id="MF_00291"/>
    </source>
</evidence>
<protein>
    <recommendedName>
        <fullName evidence="4 5">Small ribosomal subunit protein uS2</fullName>
    </recommendedName>
</protein>
<dbReference type="SUPFAM" id="SSF52313">
    <property type="entry name" value="Ribosomal protein S2"/>
    <property type="match status" value="1"/>
</dbReference>
<dbReference type="InterPro" id="IPR018130">
    <property type="entry name" value="Ribosomal_uS2_CS"/>
</dbReference>
<dbReference type="PANTHER" id="PTHR12534:SF0">
    <property type="entry name" value="SMALL RIBOSOMAL SUBUNIT PROTEIN US2M"/>
    <property type="match status" value="1"/>
</dbReference>